<dbReference type="Gene3D" id="2.160.20.10">
    <property type="entry name" value="Single-stranded right-handed beta-helix, Pectin lyase-like"/>
    <property type="match status" value="4"/>
</dbReference>
<protein>
    <submittedName>
        <fullName evidence="4">Filamentous hemagglutinin-like outer membrane protein</fullName>
    </submittedName>
</protein>
<dbReference type="InterPro" id="IPR021026">
    <property type="entry name" value="Filamn_hemagglutn_DUF3739"/>
</dbReference>
<dbReference type="eggNOG" id="COG3210">
    <property type="taxonomic scope" value="Bacteria"/>
</dbReference>
<dbReference type="InterPro" id="IPR012334">
    <property type="entry name" value="Pectin_lyas_fold"/>
</dbReference>
<evidence type="ECO:0000259" key="3">
    <source>
        <dbReference type="SMART" id="SM00912"/>
    </source>
</evidence>
<reference evidence="4 5" key="1">
    <citation type="submission" date="2005-10" db="EMBL/GenBank/DDBJ databases">
        <title>Complete sequence of Geobacter metallireducens GS-15.</title>
        <authorList>
            <consortium name="US DOE Joint Genome Institute"/>
            <person name="Copeland A."/>
            <person name="Lucas S."/>
            <person name="Lapidus A."/>
            <person name="Barry K."/>
            <person name="Detter J.C."/>
            <person name="Glavina T."/>
            <person name="Hammon N."/>
            <person name="Israni S."/>
            <person name="Pitluck S."/>
            <person name="Di Bartolo G."/>
            <person name="Chain P."/>
            <person name="Schmutz J."/>
            <person name="Larimer F."/>
            <person name="Land M."/>
            <person name="Kyrpides N."/>
            <person name="Ivanova N."/>
            <person name="Richardson P."/>
        </authorList>
    </citation>
    <scope>NUCLEOTIDE SEQUENCE [LARGE SCALE GENOMIC DNA]</scope>
    <source>
        <strain evidence="5">ATCC 53774 / DSM 7210 / GS-15</strain>
    </source>
</reference>
<dbReference type="Pfam" id="PF12545">
    <property type="entry name" value="DUF3739"/>
    <property type="match status" value="1"/>
</dbReference>
<dbReference type="SUPFAM" id="SSF51126">
    <property type="entry name" value="Pectin lyase-like"/>
    <property type="match status" value="2"/>
</dbReference>
<accession>Q39VN2</accession>
<dbReference type="RefSeq" id="WP_004511612.1">
    <property type="nucleotide sequence ID" value="NC_007517.1"/>
</dbReference>
<dbReference type="InterPro" id="IPR011050">
    <property type="entry name" value="Pectin_lyase_fold/virulence"/>
</dbReference>
<evidence type="ECO:0000313" key="5">
    <source>
        <dbReference type="Proteomes" id="UP000007073"/>
    </source>
</evidence>
<dbReference type="PANTHER" id="PTHR12338:SF5">
    <property type="entry name" value="ANTIGEN 43-RELATED"/>
    <property type="match status" value="1"/>
</dbReference>
<dbReference type="PANTHER" id="PTHR12338">
    <property type="entry name" value="AUTOTRANSPORTER"/>
    <property type="match status" value="1"/>
</dbReference>
<feature type="chain" id="PRO_5004223544" evidence="2">
    <location>
        <begin position="30"/>
        <end position="3299"/>
    </location>
</feature>
<dbReference type="KEGG" id="gme:Gmet_1458"/>
<dbReference type="SMART" id="SM00912">
    <property type="entry name" value="Haemagg_act"/>
    <property type="match status" value="1"/>
</dbReference>
<dbReference type="InterPro" id="IPR050909">
    <property type="entry name" value="Bact_Autotransporter_VF"/>
</dbReference>
<dbReference type="NCBIfam" id="TIGR01901">
    <property type="entry name" value="adhes_NPXG"/>
    <property type="match status" value="1"/>
</dbReference>
<dbReference type="Proteomes" id="UP000007073">
    <property type="component" value="Chromosome"/>
</dbReference>
<keyword evidence="2" id="KW-0732">Signal</keyword>
<dbReference type="EMBL" id="CP000148">
    <property type="protein sequence ID" value="ABB31692.1"/>
    <property type="molecule type" value="Genomic_DNA"/>
</dbReference>
<feature type="domain" description="Filamentous haemagglutinin FhaB/tRNA nuclease CdiA-like TPS" evidence="3">
    <location>
        <begin position="62"/>
        <end position="177"/>
    </location>
</feature>
<dbReference type="InterPro" id="IPR008638">
    <property type="entry name" value="FhaB/CdiA-like_TPS"/>
</dbReference>
<sequence length="3299" mass="339142">MSRKHSIETRSIALFMATTTALSPVLASAQGVPRAASQTTGVPRAAAVQSSGIPRVLSNLIPPTATTLPQLKPGGVLANAAVDTTGNLLTVNQSADKAVIDWNSFNVGRDATVRFNQNKEWSALNRIWDANPSQIFGTVKADGKIYLINRNGILFGKDARVNVNSIVASSLHITRENFDKSLLKFSNQQGTPDAPDVAMQTYTAGAVANDGQITTEKQGAAILMGSQAENRGEVVSPEGQIGLAAGDEVELAPDESGKRRYLVKVTANPGVAVNRAEGTMTADSGVIGMYGRQVVQDGTARAVSAIKKNGVIELLATDSISLGKGSRTESPVSASSETAHESFEFKGGDIQLKGLMPVVDTAPDGPRVPVKRIDIEGTVSAPSGSVVLEADERVYLSNGARVDVSGTEVNLAADANRIEFTYTSEILKDEFTQKSGFLKGKTVSIDAHQGASIGDVSGELGKREKTALERGVTGGDIAISARSGDVIVRNGAELNFSGGKTNYAEGSYTTTRLTSQGKEYDIATAPRELVYDGQITKESFHAAHSEGADAGSLVMVAPRMAMDGSMKGSVTRGVFQTLQAEPVNGTGKQSAKGRKLPLAGTAEFGQKSTNQPPDAEDAVLGDTVIAANVALLPADFTDDSDLAAQRSATYLPAATINDSGIGTLRVSSNTTIKTDQGAVVQLQPGGELSLTARSIVHQGNIDVAGGTVNLVTQNNVTNYETLGGEANPKAAAVADEGITIASGSVISTAGDVLDNGPAVRVKTQGMEAVRTNGGTVKIFDRTAKGHGVDVATGSSVDVSGGHVIDTKGKVTGGDAGSVSIQGERVNLDGDIAGYSLVGKKGGGISVHAGEVVVAANPSAISNDGTKTVIADDRFAGSGFSSIEYKAERNLTVAEGANLAPSAVKEFTSTRGGSRVARSSVSDDLVGPSKVKLAAGANLDRNDPTAVPSVDDAKVVIAQNATIKTPYSGEISVSGPEVDVAGTLSAAAGKITLTAKSRSVILRPTARILAPAYLKADLKPLMPNLPLGHTAYDAGTVRVEGVSLNLMPGAIIDVSGSAPATSYARTGRGAVIARTVAGAPGEVQLVYSDPLQPENLVGADFRSAAFLPGLRGGSFSLLSQSIEQGLSLRGDELARLAAAGFDSFSFTSKKSLTFSDDVNLTAGRKILLDAPEMIGTDGRSVALRAPWLVLRNTLAGDDPSVRQAATGSGILTLSGDWLDVDGAVTLSRFDAVSADIRNDIRLFDRTYSLDGTNWKWHGSLVVPGNLSLKADRIYPAMHYLDPAYPSRGMVPSDFAVKAGRDITILPATVRSTLPVPSAGGALLFQAGGNIIQQGTLAAPAGTIRLEANPDTGRVYLGAGSVTTVKGEGMVPFGEVHELYWELVDKNNPKLLGNKITAAPDKEISATGNEVIVRDGAALDLSGGGTLYGYLFQPGLEGSSDPLGKAGRYVILPDNSVSLPGDRVYLEGSDLLAAGYYTLLPVQYAFLPGALVVTDTGKAMNPGERTKSWDNHTIVVGSVSRDATSLGTTKLTGFEVRQAADVLREGNFTVASLEAGDAGSLSLKGNSTVVDGNVSARPLAGYQGGTLELSGRNVNVQSTRVPLPAGFGAGNPLEALPDNLRDRLFVTADFLNGGFSRVTLGDTTKADTVTVESGSSIAAGGITLAAKNSVILGEDVNLSATKSAGDGVVAIVTPTGDAVLGAGSTVKGEAGVTLDARTLELQETDAKKQAGIDARGGTLTLASDTIRFTEGDAVPAEKGFHVTEKLWSAFGTADSGAGKAPEEIVIKGRSAVAFTGSRTLNAAGDMVIDTPRITASGGEGSAPTITASARNLTLRNTGSQSTDASLADTASLTMAADTITVDGARYDAAAKKVTGGDLRFDGMASVKFESKGDVTFRGKGSLATDGDLTLSAGRVATAYQRDGMTPYIPADFAVKGGGAVTVAKGERSVESPASPPPGGSLAIEGRSVSQSGTIDVAGGRLAITATGAGDTDGIRLENGAKILARGTADVAGGMVALKADAKDVRIESGALVDVSAGAQGDAGSVSLTAEKGQVVLDGIVKGAARGTGRGGSLAMDGSVADFGTVVDTATTGGFTEAVGARIRTGDVTVASGKTLTARSVQVSADSGDVTVNGTVDASHATGGGRVELFAGRNVTVASGGSVTAKGTGTGASGGDVTLGSAARSTTEIAAGTVPGKVIVASGATVDVSGNGGQGGTVLLRGQYDAAKRDVNIDVGGQVRGAREIVAAGVAVKEYTGDKQVMATDTTSWKTEADRVMANAAAIRTRLAGAMDNDAKSVFQYRPDVEVRSTGTMTMKNDLDLTTWRYNGQPGYLTLKAEKDLVLEKKIVDHPTASLRSLVSSTAAPSWGVRMAAGSDRAGANPLAVKRGTGDLKFTTDGSLVYSESGAVDFASGRDTVIAKGVKSIPSYMTNFNLKYNLAAYTGNIRGNVGRNLSLEGGTAIQSAAGNIGIDIAESLVNKGAIRTTGEYQGAILADGTQPGFFDYWNFGEGGNIAIRAGKTVEGTIAKDKSWDNSYQNTDLVTRDLIPRFWAANYTGSATTPQTEGIAAMGGGDVTVAAGGGMTGQMGTFGKGNLTLTSGGDLKGRFLVKEGTGSLTAAGNFGAPPANAAKLTDNPPETVLELFDGRFNVKAQGDVELGTVNNPTVSNKAFSKWNLSYGENAAVSLGSSTGNVSYYGTGAYTNYGNDSNRRNLEKILPGTVEMNAAGDIRLDSDMYLAPSRTGNLVMNAGGSVDGSPVDPRSGVKAKALMSDQSPDDYYGPSTVNTIDRVKTLSNAALHAAVPVHGNDSTKIQVAADGDIRNLDFILPKSAMLAAGRDISNVSFKGQNLRGRETDGNTGVVTYSGDVTEISAGRDIVMQERRSMNGADIKTGTGFDVAGPGAFVVRAGHDIDLGNSRGIQANGNAENPALPNKGADILVTAGLTANIPPGDEDNYFTLLKYAALLAQTKLTERSGILQEAEKAFLVDPYMNKDEIVSDPPKYAVGKKYYDLLWQLRDAGQQEIVAAVREKVIVPFTGNRSTGGGGNVDMAFSEISTSAGGNVSAFAGGDLNVGRTAKSNNSDNTGIYTSNGGNANIFAVGDVNVNESRLMTFRGGDITVWSDEGDINAGRGSRTAISAKPPRISPIKDADGTITGYQLVFTPPALGSGMRTVTYGDDAPPPGGIYAMAPNGVFDAGEAGVSGGRVAVLANAVLNAGNIKSLTGAMTGVPVSASAVSLGGLSGSSSLTESTKQAEKAVGGADKEKSSQSLIKKDETFVTSWLDVKVIGFDSEDGNEKDKKKQEM</sequence>
<gene>
    <name evidence="4" type="ordered locus">Gmet_1458</name>
</gene>
<reference evidence="4 5" key="2">
    <citation type="journal article" date="2009" name="BMC Microbiol.">
        <title>The genome sequence of Geobacter metallireducens: features of metabolism, physiology and regulation common and dissimilar to Geobacter sulfurreducens.</title>
        <authorList>
            <person name="Aklujkar M."/>
            <person name="Krushkal J."/>
            <person name="DiBartolo G."/>
            <person name="Lapidus A."/>
            <person name="Land M.L."/>
            <person name="Lovley D.R."/>
        </authorList>
    </citation>
    <scope>NUCLEOTIDE SEQUENCE [LARGE SCALE GENOMIC DNA]</scope>
    <source>
        <strain evidence="5">ATCC 53774 / DSM 7210 / GS-15</strain>
    </source>
</reference>
<evidence type="ECO:0000256" key="2">
    <source>
        <dbReference type="SAM" id="SignalP"/>
    </source>
</evidence>
<keyword evidence="5" id="KW-1185">Reference proteome</keyword>
<feature type="region of interest" description="Disordered" evidence="1">
    <location>
        <begin position="3237"/>
        <end position="3264"/>
    </location>
</feature>
<dbReference type="HOGENOM" id="CLU_000163_1_0_7"/>
<name>Q39VN2_GEOMG</name>
<evidence type="ECO:0000256" key="1">
    <source>
        <dbReference type="SAM" id="MobiDB-lite"/>
    </source>
</evidence>
<proteinExistence type="predicted"/>
<dbReference type="Pfam" id="PF05860">
    <property type="entry name" value="TPS"/>
    <property type="match status" value="1"/>
</dbReference>
<dbReference type="STRING" id="269799.Gmet_1458"/>
<feature type="signal peptide" evidence="2">
    <location>
        <begin position="1"/>
        <end position="29"/>
    </location>
</feature>
<dbReference type="GO" id="GO:0005576">
    <property type="term" value="C:extracellular region"/>
    <property type="evidence" value="ECO:0007669"/>
    <property type="project" value="UniProtKB-SubCell"/>
</dbReference>
<evidence type="ECO:0000313" key="4">
    <source>
        <dbReference type="EMBL" id="ABB31692.1"/>
    </source>
</evidence>
<organism evidence="4 5">
    <name type="scientific">Geobacter metallireducens (strain ATCC 53774 / DSM 7210 / GS-15)</name>
    <dbReference type="NCBI Taxonomy" id="269799"/>
    <lineage>
        <taxon>Bacteria</taxon>
        <taxon>Pseudomonadati</taxon>
        <taxon>Thermodesulfobacteriota</taxon>
        <taxon>Desulfuromonadia</taxon>
        <taxon>Geobacterales</taxon>
        <taxon>Geobacteraceae</taxon>
        <taxon>Geobacter</taxon>
    </lineage>
</organism>